<sequence>MPPKSSSLLPSVNRYSPGDMQFANRVTGVIYGVIDSLMDRVAIASLEDSRHAPKAANWKAVKTSRPRPQASPLSPGNQEAQLVASVNTLNTSPVASASSLTPPTSRSHSTKPLNTSSSLFTQHNPHIRTDNTTAEMYSVADVDDTAGFMAAARAWKPEREYFTTSSQAEEASGDKDGLEDNSGDAFAQDYNASAGTDDFAGTPGDDAFDGFAPPKSDAGDLEAGSEIPEAATGWGGASDTVKQRVTVATVSWPVTQSPTEEDRENLTTFNSWGTPAARDKPAARTRRIIIKGLPAAWCSPAKVLSLMHGGVIDSINITPTGTAHILFCEADACKAFYDKYPNGIGLNRDRKITVFVELGQEVDVISSSLEFNLSVGATRAVRVVGAHMNVSMQQLVKLATSKNGKLEKIIDTYVPGEARSIVFRFCSIDDAVRFRAAFVRETEYEQCNIQYATDPCEVATGYHAD</sequence>
<dbReference type="EMBL" id="KZ824284">
    <property type="protein sequence ID" value="RAL12138.1"/>
    <property type="molecule type" value="Genomic_DNA"/>
</dbReference>
<dbReference type="VEuPathDB" id="FungiDB:BO97DRAFT_443170"/>
<dbReference type="RefSeq" id="XP_025551292.1">
    <property type="nucleotide sequence ID" value="XM_025698343.1"/>
</dbReference>
<name>A0A395HZ40_ASPHC</name>
<dbReference type="STRING" id="1450537.A0A395HZ40"/>
<protein>
    <submittedName>
        <fullName evidence="2">Uncharacterized protein</fullName>
    </submittedName>
</protein>
<organism evidence="2 3">
    <name type="scientific">Aspergillus homomorphus (strain CBS 101889)</name>
    <dbReference type="NCBI Taxonomy" id="1450537"/>
    <lineage>
        <taxon>Eukaryota</taxon>
        <taxon>Fungi</taxon>
        <taxon>Dikarya</taxon>
        <taxon>Ascomycota</taxon>
        <taxon>Pezizomycotina</taxon>
        <taxon>Eurotiomycetes</taxon>
        <taxon>Eurotiomycetidae</taxon>
        <taxon>Eurotiales</taxon>
        <taxon>Aspergillaceae</taxon>
        <taxon>Aspergillus</taxon>
        <taxon>Aspergillus subgen. Circumdati</taxon>
    </lineage>
</organism>
<feature type="region of interest" description="Disordered" evidence="1">
    <location>
        <begin position="255"/>
        <end position="277"/>
    </location>
</feature>
<evidence type="ECO:0000256" key="1">
    <source>
        <dbReference type="SAM" id="MobiDB-lite"/>
    </source>
</evidence>
<dbReference type="Proteomes" id="UP000248961">
    <property type="component" value="Unassembled WGS sequence"/>
</dbReference>
<dbReference type="GeneID" id="37202632"/>
<dbReference type="AlphaFoldDB" id="A0A395HZ40"/>
<gene>
    <name evidence="2" type="ORF">BO97DRAFT_443170</name>
</gene>
<dbReference type="OrthoDB" id="422086at2759"/>
<feature type="region of interest" description="Disordered" evidence="1">
    <location>
        <begin position="161"/>
        <end position="222"/>
    </location>
</feature>
<feature type="region of interest" description="Disordered" evidence="1">
    <location>
        <begin position="93"/>
        <end position="131"/>
    </location>
</feature>
<evidence type="ECO:0000313" key="2">
    <source>
        <dbReference type="EMBL" id="RAL12138.1"/>
    </source>
</evidence>
<reference evidence="2 3" key="1">
    <citation type="submission" date="2018-02" db="EMBL/GenBank/DDBJ databases">
        <title>The genomes of Aspergillus section Nigri reveals drivers in fungal speciation.</title>
        <authorList>
            <consortium name="DOE Joint Genome Institute"/>
            <person name="Vesth T.C."/>
            <person name="Nybo J."/>
            <person name="Theobald S."/>
            <person name="Brandl J."/>
            <person name="Frisvad J.C."/>
            <person name="Nielsen K.F."/>
            <person name="Lyhne E.K."/>
            <person name="Kogle M.E."/>
            <person name="Kuo A."/>
            <person name="Riley R."/>
            <person name="Clum A."/>
            <person name="Nolan M."/>
            <person name="Lipzen A."/>
            <person name="Salamov A."/>
            <person name="Henrissat B."/>
            <person name="Wiebenga A."/>
            <person name="De vries R.P."/>
            <person name="Grigoriev I.V."/>
            <person name="Mortensen U.H."/>
            <person name="Andersen M.R."/>
            <person name="Baker S.E."/>
        </authorList>
    </citation>
    <scope>NUCLEOTIDE SEQUENCE [LARGE SCALE GENOMIC DNA]</scope>
    <source>
        <strain evidence="2 3">CBS 101889</strain>
    </source>
</reference>
<evidence type="ECO:0000313" key="3">
    <source>
        <dbReference type="Proteomes" id="UP000248961"/>
    </source>
</evidence>
<keyword evidence="3" id="KW-1185">Reference proteome</keyword>
<proteinExistence type="predicted"/>
<accession>A0A395HZ40</accession>
<feature type="region of interest" description="Disordered" evidence="1">
    <location>
        <begin position="57"/>
        <end position="78"/>
    </location>
</feature>